<sequence length="186" mass="20747">MRIKVGFVHPLNSPSISDFVGTYGHLQLSDHAFSSESCFSTTVQTQGIGTIRSNLSTRMTGLVQTREGRRMMETMRTQDYYPRLGRGLHPRPSPSTPILIPIARSDTSDRHGSVCAPPLREILLTVNPEDTHTALGTASEPPASPFPGTVASSVELTPIERRDYDRRKNEETLGPVEWTERRCDWI</sequence>
<dbReference type="EMBL" id="JAKELL010000046">
    <property type="protein sequence ID" value="KAH8987607.1"/>
    <property type="molecule type" value="Genomic_DNA"/>
</dbReference>
<accession>A0AAD4QBR9</accession>
<evidence type="ECO:0000313" key="2">
    <source>
        <dbReference type="Proteomes" id="UP001201163"/>
    </source>
</evidence>
<gene>
    <name evidence="1" type="ORF">EDB92DRAFT_1112909</name>
</gene>
<name>A0AAD4QBR9_9AGAM</name>
<dbReference type="Proteomes" id="UP001201163">
    <property type="component" value="Unassembled WGS sequence"/>
</dbReference>
<protein>
    <submittedName>
        <fullName evidence="1">Uncharacterized protein</fullName>
    </submittedName>
</protein>
<reference evidence="1" key="1">
    <citation type="submission" date="2022-01" db="EMBL/GenBank/DDBJ databases">
        <title>Comparative genomics reveals a dynamic genome evolution in the ectomycorrhizal milk-cap (Lactarius) mushrooms.</title>
        <authorList>
            <consortium name="DOE Joint Genome Institute"/>
            <person name="Lebreton A."/>
            <person name="Tang N."/>
            <person name="Kuo A."/>
            <person name="LaButti K."/>
            <person name="Drula E."/>
            <person name="Barry K."/>
            <person name="Clum A."/>
            <person name="Lipzen A."/>
            <person name="Mousain D."/>
            <person name="Ng V."/>
            <person name="Wang R."/>
            <person name="Wang X."/>
            <person name="Dai Y."/>
            <person name="Henrissat B."/>
            <person name="Grigoriev I.V."/>
            <person name="Guerin-Laguette A."/>
            <person name="Yu F."/>
            <person name="Martin F.M."/>
        </authorList>
    </citation>
    <scope>NUCLEOTIDE SEQUENCE</scope>
    <source>
        <strain evidence="1">QP</strain>
    </source>
</reference>
<organism evidence="1 2">
    <name type="scientific">Lactarius akahatsu</name>
    <dbReference type="NCBI Taxonomy" id="416441"/>
    <lineage>
        <taxon>Eukaryota</taxon>
        <taxon>Fungi</taxon>
        <taxon>Dikarya</taxon>
        <taxon>Basidiomycota</taxon>
        <taxon>Agaricomycotina</taxon>
        <taxon>Agaricomycetes</taxon>
        <taxon>Russulales</taxon>
        <taxon>Russulaceae</taxon>
        <taxon>Lactarius</taxon>
    </lineage>
</organism>
<evidence type="ECO:0000313" key="1">
    <source>
        <dbReference type="EMBL" id="KAH8987607.1"/>
    </source>
</evidence>
<dbReference type="AlphaFoldDB" id="A0AAD4QBR9"/>
<keyword evidence="2" id="KW-1185">Reference proteome</keyword>
<proteinExistence type="predicted"/>
<comment type="caution">
    <text evidence="1">The sequence shown here is derived from an EMBL/GenBank/DDBJ whole genome shotgun (WGS) entry which is preliminary data.</text>
</comment>